<feature type="region of interest" description="Disordered" evidence="1">
    <location>
        <begin position="68"/>
        <end position="87"/>
    </location>
</feature>
<dbReference type="PANTHER" id="PTHR12277:SF81">
    <property type="entry name" value="PROTEIN ABHD13"/>
    <property type="match status" value="1"/>
</dbReference>
<dbReference type="Gene3D" id="3.40.50.1820">
    <property type="entry name" value="alpha/beta hydrolase"/>
    <property type="match status" value="1"/>
</dbReference>
<evidence type="ECO:0000313" key="3">
    <source>
        <dbReference type="EMBL" id="KAF7312775.1"/>
    </source>
</evidence>
<dbReference type="Pfam" id="PF12146">
    <property type="entry name" value="Hydrolase_4"/>
    <property type="match status" value="1"/>
</dbReference>
<gene>
    <name evidence="3" type="ORF">MIND_00292600</name>
</gene>
<comment type="caution">
    <text evidence="3">The sequence shown here is derived from an EMBL/GenBank/DDBJ whole genome shotgun (WGS) entry which is preliminary data.</text>
</comment>
<dbReference type="InterPro" id="IPR022742">
    <property type="entry name" value="Hydrolase_4"/>
</dbReference>
<dbReference type="GO" id="GO:0016020">
    <property type="term" value="C:membrane"/>
    <property type="evidence" value="ECO:0007669"/>
    <property type="project" value="TreeGrafter"/>
</dbReference>
<proteinExistence type="predicted"/>
<evidence type="ECO:0000256" key="1">
    <source>
        <dbReference type="SAM" id="MobiDB-lite"/>
    </source>
</evidence>
<reference evidence="3" key="1">
    <citation type="submission" date="2020-05" db="EMBL/GenBank/DDBJ databases">
        <title>Mycena genomes resolve the evolution of fungal bioluminescence.</title>
        <authorList>
            <person name="Tsai I.J."/>
        </authorList>
    </citation>
    <scope>NUCLEOTIDE SEQUENCE</scope>
    <source>
        <strain evidence="3">171206Taipei</strain>
    </source>
</reference>
<dbReference type="InterPro" id="IPR029058">
    <property type="entry name" value="AB_hydrolase_fold"/>
</dbReference>
<accession>A0A8H6TBG0</accession>
<name>A0A8H6TBG0_9AGAR</name>
<dbReference type="PANTHER" id="PTHR12277">
    <property type="entry name" value="ALPHA/BETA HYDROLASE DOMAIN-CONTAINING PROTEIN"/>
    <property type="match status" value="1"/>
</dbReference>
<evidence type="ECO:0000313" key="4">
    <source>
        <dbReference type="Proteomes" id="UP000636479"/>
    </source>
</evidence>
<dbReference type="AlphaFoldDB" id="A0A8H6TBG0"/>
<dbReference type="SUPFAM" id="SSF53474">
    <property type="entry name" value="alpha/beta-Hydrolases"/>
    <property type="match status" value="1"/>
</dbReference>
<feature type="compositionally biased region" description="Basic and acidic residues" evidence="1">
    <location>
        <begin position="68"/>
        <end position="78"/>
    </location>
</feature>
<dbReference type="EMBL" id="JACAZF010000002">
    <property type="protein sequence ID" value="KAF7312775.1"/>
    <property type="molecule type" value="Genomic_DNA"/>
</dbReference>
<dbReference type="RefSeq" id="XP_037224883.1">
    <property type="nucleotide sequence ID" value="XM_037359788.1"/>
</dbReference>
<organism evidence="3 4">
    <name type="scientific">Mycena indigotica</name>
    <dbReference type="NCBI Taxonomy" id="2126181"/>
    <lineage>
        <taxon>Eukaryota</taxon>
        <taxon>Fungi</taxon>
        <taxon>Dikarya</taxon>
        <taxon>Basidiomycota</taxon>
        <taxon>Agaricomycotina</taxon>
        <taxon>Agaricomycetes</taxon>
        <taxon>Agaricomycetidae</taxon>
        <taxon>Agaricales</taxon>
        <taxon>Marasmiineae</taxon>
        <taxon>Mycenaceae</taxon>
        <taxon>Mycena</taxon>
    </lineage>
</organism>
<keyword evidence="4" id="KW-1185">Reference proteome</keyword>
<dbReference type="GO" id="GO:0008474">
    <property type="term" value="F:palmitoyl-(protein) hydrolase activity"/>
    <property type="evidence" value="ECO:0007669"/>
    <property type="project" value="TreeGrafter"/>
</dbReference>
<protein>
    <submittedName>
        <fullName evidence="3">Hydrolase-4 domain-containing protein</fullName>
    </submittedName>
</protein>
<dbReference type="Proteomes" id="UP000636479">
    <property type="component" value="Unassembled WGS sequence"/>
</dbReference>
<dbReference type="GeneID" id="59342304"/>
<keyword evidence="3" id="KW-0378">Hydrolase</keyword>
<feature type="domain" description="Serine aminopeptidase S33" evidence="2">
    <location>
        <begin position="94"/>
        <end position="202"/>
    </location>
</feature>
<evidence type="ECO:0000259" key="2">
    <source>
        <dbReference type="Pfam" id="PF12146"/>
    </source>
</evidence>
<dbReference type="OrthoDB" id="10249433at2759"/>
<sequence>MSSSLVFALLRHGQKFLVYPSAFIEGPREISKPSELGLEYEDLALTTADGVRLDCYFISHAAQSAQRIQEHEDNDFPRDSSSAFRPPESYEGPAIANVLMFHGNGMNYGDLMYAAKRLVMRRCNVLLLSYRGYGTSKGSPSESGLKLDAQAALDRVRKGPALPTILFGTSLGGAVAIDLASRNPTAISAIILENTFLSLPRVVRDWPYIGLFSFLVMQRWNSASRLPSIPATVPMLFLSGASDEVVPKKHMEGLWEIARRRKRGATSGLDRFESFKAGMHADTFLQPGYWDKVDDWLQAVTAPPES</sequence>